<dbReference type="Proteomes" id="UP000532440">
    <property type="component" value="Unassembled WGS sequence"/>
</dbReference>
<proteinExistence type="predicted"/>
<dbReference type="PANTHER" id="PTHR12815">
    <property type="entry name" value="SORTING AND ASSEMBLY MACHINERY SAMM50 PROTEIN FAMILY MEMBER"/>
    <property type="match status" value="1"/>
</dbReference>
<evidence type="ECO:0000256" key="4">
    <source>
        <dbReference type="ARBA" id="ARBA00022729"/>
    </source>
</evidence>
<feature type="signal peptide" evidence="7">
    <location>
        <begin position="1"/>
        <end position="30"/>
    </location>
</feature>
<keyword evidence="10" id="KW-1185">Reference proteome</keyword>
<feature type="domain" description="Bacterial surface antigen (D15)" evidence="8">
    <location>
        <begin position="359"/>
        <end position="600"/>
    </location>
</feature>
<keyword evidence="4 7" id="KW-0732">Signal</keyword>
<comment type="subcellular location">
    <subcellularLocation>
        <location evidence="1">Membrane</location>
    </subcellularLocation>
</comment>
<dbReference type="InterPro" id="IPR039910">
    <property type="entry name" value="D15-like"/>
</dbReference>
<accession>A0A7W8HG52</accession>
<evidence type="ECO:0000256" key="6">
    <source>
        <dbReference type="ARBA" id="ARBA00023237"/>
    </source>
</evidence>
<sequence length="600" mass="66097">MSRRGIRHRRFATIAAALLLACAMPAAAQAQRENYRIAIDAPAELVDAIRSQTLLGRWRTDPQFEPDQMALFVERAREEVEAIARAAGFFSARATVTRIDGPDGLPEVRIELDAGARTTVSRMTLAVEGEAAGAPVAELLDEAWPLGEGSFFRVGEWQLGKRQLLEQLQQRGYLRARIADSLAEVNPETTAAQLRVSVDSGARLGFGGLSVRGLERYPRSIVEDLRPWREGDPYSFDRLLLYQERLRSDGYFSGVSVLPDLAAVEADPGLKTVPIVAELRERPAQRVTTGVGYSTDQGARGLLGYEHRNVLGRGWIMESGALLEQVRRRVFVDGRTPWDATAHRWQTGVRSERFEVSGQLTDKNTLYFGRGGRRDDIEYFLSLQYQTERSSVDPGMGRTSETARSQALTLGYAWALRRLDSKLDPRSGFTVSAQLSGAAKGLGSDASFVRAYGRAMRFWPMPEGSTLEGGALVGLLEAGMVFSQGREGIPSENLFRAGGAQSLRGYRYQGLGVPLGEAVVGGRVLALASLEYQHPIAGNWYGAGFVDVGNAADRWSDWKAVRGTGVGLRWRSPIGPVNLDAAYADRDRRWRFHFSVGYSF</sequence>
<evidence type="ECO:0000256" key="5">
    <source>
        <dbReference type="ARBA" id="ARBA00023136"/>
    </source>
</evidence>
<keyword evidence="2" id="KW-1134">Transmembrane beta strand</keyword>
<dbReference type="Gene3D" id="3.10.20.310">
    <property type="entry name" value="membrane protein fhac"/>
    <property type="match status" value="2"/>
</dbReference>
<dbReference type="InterPro" id="IPR000184">
    <property type="entry name" value="Bac_surfAg_D15"/>
</dbReference>
<dbReference type="Gene3D" id="2.40.160.50">
    <property type="entry name" value="membrane protein fhac: a member of the omp85/tpsb transporter family"/>
    <property type="match status" value="1"/>
</dbReference>
<keyword evidence="5" id="KW-0472">Membrane</keyword>
<evidence type="ECO:0000256" key="2">
    <source>
        <dbReference type="ARBA" id="ARBA00022452"/>
    </source>
</evidence>
<organism evidence="9 10">
    <name type="scientific">Quisquiliibacterium transsilvanicum</name>
    <dbReference type="NCBI Taxonomy" id="1549638"/>
    <lineage>
        <taxon>Bacteria</taxon>
        <taxon>Pseudomonadati</taxon>
        <taxon>Pseudomonadota</taxon>
        <taxon>Betaproteobacteria</taxon>
        <taxon>Burkholderiales</taxon>
        <taxon>Burkholderiaceae</taxon>
        <taxon>Quisquiliibacterium</taxon>
    </lineage>
</organism>
<dbReference type="RefSeq" id="WP_183965844.1">
    <property type="nucleotide sequence ID" value="NZ_BAABEW010000001.1"/>
</dbReference>
<protein>
    <submittedName>
        <fullName evidence="9">Translocation and assembly module TamA</fullName>
    </submittedName>
</protein>
<dbReference type="AlphaFoldDB" id="A0A7W8HG52"/>
<evidence type="ECO:0000256" key="3">
    <source>
        <dbReference type="ARBA" id="ARBA00022692"/>
    </source>
</evidence>
<dbReference type="GO" id="GO:0019867">
    <property type="term" value="C:outer membrane"/>
    <property type="evidence" value="ECO:0007669"/>
    <property type="project" value="InterPro"/>
</dbReference>
<reference evidence="9 10" key="1">
    <citation type="submission" date="2020-08" db="EMBL/GenBank/DDBJ databases">
        <title>Genomic Encyclopedia of Type Strains, Phase IV (KMG-IV): sequencing the most valuable type-strain genomes for metagenomic binning, comparative biology and taxonomic classification.</title>
        <authorList>
            <person name="Goeker M."/>
        </authorList>
    </citation>
    <scope>NUCLEOTIDE SEQUENCE [LARGE SCALE GENOMIC DNA]</scope>
    <source>
        <strain evidence="9 10">DSM 29781</strain>
    </source>
</reference>
<evidence type="ECO:0000256" key="1">
    <source>
        <dbReference type="ARBA" id="ARBA00004370"/>
    </source>
</evidence>
<comment type="caution">
    <text evidence="9">The sequence shown here is derived from an EMBL/GenBank/DDBJ whole genome shotgun (WGS) entry which is preliminary data.</text>
</comment>
<keyword evidence="3" id="KW-0812">Transmembrane</keyword>
<dbReference type="PROSITE" id="PS51257">
    <property type="entry name" value="PROKAR_LIPOPROTEIN"/>
    <property type="match status" value="1"/>
</dbReference>
<keyword evidence="6" id="KW-0998">Cell outer membrane</keyword>
<evidence type="ECO:0000256" key="7">
    <source>
        <dbReference type="SAM" id="SignalP"/>
    </source>
</evidence>
<dbReference type="PANTHER" id="PTHR12815:SF47">
    <property type="entry name" value="TRANSLOCATION AND ASSEMBLY MODULE SUBUNIT TAMA"/>
    <property type="match status" value="1"/>
</dbReference>
<dbReference type="Pfam" id="PF01103">
    <property type="entry name" value="Omp85"/>
    <property type="match status" value="1"/>
</dbReference>
<evidence type="ECO:0000313" key="10">
    <source>
        <dbReference type="Proteomes" id="UP000532440"/>
    </source>
</evidence>
<evidence type="ECO:0000313" key="9">
    <source>
        <dbReference type="EMBL" id="MBB5271449.1"/>
    </source>
</evidence>
<dbReference type="EMBL" id="JACHGB010000003">
    <property type="protein sequence ID" value="MBB5271449.1"/>
    <property type="molecule type" value="Genomic_DNA"/>
</dbReference>
<feature type="chain" id="PRO_5030752280" evidence="7">
    <location>
        <begin position="31"/>
        <end position="600"/>
    </location>
</feature>
<gene>
    <name evidence="9" type="ORF">HNQ70_001459</name>
</gene>
<evidence type="ECO:0000259" key="8">
    <source>
        <dbReference type="Pfam" id="PF01103"/>
    </source>
</evidence>
<name>A0A7W8HG52_9BURK</name>